<dbReference type="InterPro" id="IPR036259">
    <property type="entry name" value="MFS_trans_sf"/>
</dbReference>
<dbReference type="Proteomes" id="UP000006377">
    <property type="component" value="Chromosome"/>
</dbReference>
<evidence type="ECO:0000256" key="6">
    <source>
        <dbReference type="ARBA" id="ARBA00022989"/>
    </source>
</evidence>
<dbReference type="SUPFAM" id="SSF103473">
    <property type="entry name" value="MFS general substrate transporter"/>
    <property type="match status" value="1"/>
</dbReference>
<dbReference type="AlphaFoldDB" id="A7HS09"/>
<dbReference type="KEGG" id="pla:Plav_1070"/>
<feature type="transmembrane region" description="Helical" evidence="8">
    <location>
        <begin position="238"/>
        <end position="261"/>
    </location>
</feature>
<dbReference type="GO" id="GO:0006814">
    <property type="term" value="P:sodium ion transport"/>
    <property type="evidence" value="ECO:0007669"/>
    <property type="project" value="InterPro"/>
</dbReference>
<feature type="transmembrane region" description="Helical" evidence="8">
    <location>
        <begin position="187"/>
        <end position="210"/>
    </location>
</feature>
<sequence length="471" mass="51220">MTEEKGEARLTTWQLVAYGQLIVPLAVIGLPVAVYLPPFYSSTLGLDLAAVGFILMLARISDVVTDPLIGRLSDRTRTRFGRRRPWILVGVPVMVVSALMLFVPPGEVSNLYLLIWISAIYLGYTLITIPYGAWGAELSGDYRERNRITGSREMFLLAGLLIAITAPIIGAYWSGSPAEEGAASRSAVGVLGWLTAIMLPICALIVFTSVPEPHIHETKTIPFRRGLRVAMKNGPFRIILLSSIFGALAGSINVGVVIFFYDHVAEIGQAGTVLIFVLFVAGVVGSPFWVWFGGRVGKHKAIASAGIVSMFVFALVPAVIYLVKPVAPEAVIWCLLFITVVQGLALGASPILGPSIMADVVDLDTIKSGEPRAAFMFAFLGMVRKIFEAVGVGLALPILAWAGFSAQSRENSPEALFALLAMYCMVPLVLWLISIVIILRYPITRERQARLRAALERRIARHTALRRMMAD</sequence>
<feature type="transmembrane region" description="Helical" evidence="8">
    <location>
        <begin position="86"/>
        <end position="105"/>
    </location>
</feature>
<dbReference type="OrthoDB" id="181905at2"/>
<keyword evidence="4" id="KW-1003">Cell membrane</keyword>
<feature type="transmembrane region" description="Helical" evidence="8">
    <location>
        <begin position="302"/>
        <end position="324"/>
    </location>
</feature>
<reference evidence="9 10" key="1">
    <citation type="journal article" date="2011" name="Stand. Genomic Sci.">
        <title>Complete genome sequence of Parvibaculum lavamentivorans type strain (DS-1(T)).</title>
        <authorList>
            <person name="Schleheck D."/>
            <person name="Weiss M."/>
            <person name="Pitluck S."/>
            <person name="Bruce D."/>
            <person name="Land M.L."/>
            <person name="Han S."/>
            <person name="Saunders E."/>
            <person name="Tapia R."/>
            <person name="Detter C."/>
            <person name="Brettin T."/>
            <person name="Han J."/>
            <person name="Woyke T."/>
            <person name="Goodwin L."/>
            <person name="Pennacchio L."/>
            <person name="Nolan M."/>
            <person name="Cook A.M."/>
            <person name="Kjelleberg S."/>
            <person name="Thomas T."/>
        </authorList>
    </citation>
    <scope>NUCLEOTIDE SEQUENCE [LARGE SCALE GENOMIC DNA]</scope>
    <source>
        <strain evidence="10">DS-1 / DSM 13023 / NCIMB 13966</strain>
    </source>
</reference>
<evidence type="ECO:0000256" key="7">
    <source>
        <dbReference type="ARBA" id="ARBA00023136"/>
    </source>
</evidence>
<evidence type="ECO:0000256" key="2">
    <source>
        <dbReference type="ARBA" id="ARBA00009617"/>
    </source>
</evidence>
<feature type="transmembrane region" description="Helical" evidence="8">
    <location>
        <begin position="48"/>
        <end position="65"/>
    </location>
</feature>
<dbReference type="EMBL" id="CP000774">
    <property type="protein sequence ID" value="ABS62692.1"/>
    <property type="molecule type" value="Genomic_DNA"/>
</dbReference>
<evidence type="ECO:0000256" key="3">
    <source>
        <dbReference type="ARBA" id="ARBA00022448"/>
    </source>
</evidence>
<feature type="transmembrane region" description="Helical" evidence="8">
    <location>
        <begin position="111"/>
        <end position="134"/>
    </location>
</feature>
<dbReference type="eggNOG" id="COG2211">
    <property type="taxonomic scope" value="Bacteria"/>
</dbReference>
<evidence type="ECO:0000313" key="9">
    <source>
        <dbReference type="EMBL" id="ABS62692.1"/>
    </source>
</evidence>
<dbReference type="InterPro" id="IPR018043">
    <property type="entry name" value="Na/Gal_symport_CS"/>
</dbReference>
<accession>A7HS09</accession>
<feature type="transmembrane region" description="Helical" evidence="8">
    <location>
        <begin position="386"/>
        <end position="404"/>
    </location>
</feature>
<dbReference type="HOGENOM" id="CLU_027408_8_0_5"/>
<dbReference type="InterPro" id="IPR039672">
    <property type="entry name" value="MFS_2"/>
</dbReference>
<dbReference type="PROSITE" id="PS00872">
    <property type="entry name" value="NA_GALACTOSIDE_SYMP"/>
    <property type="match status" value="1"/>
</dbReference>
<feature type="transmembrane region" description="Helical" evidence="8">
    <location>
        <begin position="155"/>
        <end position="175"/>
    </location>
</feature>
<dbReference type="Gene3D" id="1.20.1250.20">
    <property type="entry name" value="MFS general substrate transporter like domains"/>
    <property type="match status" value="2"/>
</dbReference>
<organism evidence="9 10">
    <name type="scientific">Parvibaculum lavamentivorans (strain DS-1 / DSM 13023 / NCIMB 13966)</name>
    <dbReference type="NCBI Taxonomy" id="402881"/>
    <lineage>
        <taxon>Bacteria</taxon>
        <taxon>Pseudomonadati</taxon>
        <taxon>Pseudomonadota</taxon>
        <taxon>Alphaproteobacteria</taxon>
        <taxon>Hyphomicrobiales</taxon>
        <taxon>Parvibaculaceae</taxon>
        <taxon>Parvibaculum</taxon>
    </lineage>
</organism>
<dbReference type="STRING" id="402881.Plav_1070"/>
<evidence type="ECO:0000256" key="1">
    <source>
        <dbReference type="ARBA" id="ARBA00004651"/>
    </source>
</evidence>
<dbReference type="GO" id="GO:0005886">
    <property type="term" value="C:plasma membrane"/>
    <property type="evidence" value="ECO:0007669"/>
    <property type="project" value="UniProtKB-SubCell"/>
</dbReference>
<keyword evidence="7 8" id="KW-0472">Membrane</keyword>
<proteinExistence type="inferred from homology"/>
<evidence type="ECO:0000256" key="5">
    <source>
        <dbReference type="ARBA" id="ARBA00022692"/>
    </source>
</evidence>
<protein>
    <submittedName>
        <fullName evidence="9">Major facilitator superfamily MFS_1</fullName>
    </submittedName>
</protein>
<keyword evidence="5 8" id="KW-0812">Transmembrane</keyword>
<gene>
    <name evidence="9" type="ordered locus">Plav_1070</name>
</gene>
<evidence type="ECO:0000256" key="8">
    <source>
        <dbReference type="SAM" id="Phobius"/>
    </source>
</evidence>
<evidence type="ECO:0000313" key="10">
    <source>
        <dbReference type="Proteomes" id="UP000006377"/>
    </source>
</evidence>
<keyword evidence="10" id="KW-1185">Reference proteome</keyword>
<dbReference type="GO" id="GO:0008643">
    <property type="term" value="P:carbohydrate transport"/>
    <property type="evidence" value="ECO:0007669"/>
    <property type="project" value="InterPro"/>
</dbReference>
<keyword evidence="6 8" id="KW-1133">Transmembrane helix</keyword>
<comment type="similarity">
    <text evidence="2">Belongs to the sodium:galactoside symporter (TC 2.A.2) family.</text>
</comment>
<feature type="transmembrane region" description="Helical" evidence="8">
    <location>
        <begin position="15"/>
        <end position="36"/>
    </location>
</feature>
<feature type="transmembrane region" description="Helical" evidence="8">
    <location>
        <begin position="416"/>
        <end position="443"/>
    </location>
</feature>
<comment type="subcellular location">
    <subcellularLocation>
        <location evidence="1">Cell membrane</location>
        <topology evidence="1">Multi-pass membrane protein</topology>
    </subcellularLocation>
</comment>
<dbReference type="PANTHER" id="PTHR11328:SF24">
    <property type="entry name" value="MAJOR FACILITATOR SUPERFAMILY (MFS) PROFILE DOMAIN-CONTAINING PROTEIN"/>
    <property type="match status" value="1"/>
</dbReference>
<dbReference type="GO" id="GO:0015293">
    <property type="term" value="F:symporter activity"/>
    <property type="evidence" value="ECO:0007669"/>
    <property type="project" value="InterPro"/>
</dbReference>
<dbReference type="PANTHER" id="PTHR11328">
    <property type="entry name" value="MAJOR FACILITATOR SUPERFAMILY DOMAIN-CONTAINING PROTEIN"/>
    <property type="match status" value="1"/>
</dbReference>
<dbReference type="RefSeq" id="WP_012109948.1">
    <property type="nucleotide sequence ID" value="NC_009719.1"/>
</dbReference>
<name>A7HS09_PARL1</name>
<feature type="transmembrane region" description="Helical" evidence="8">
    <location>
        <begin position="267"/>
        <end position="290"/>
    </location>
</feature>
<dbReference type="Pfam" id="PF13347">
    <property type="entry name" value="MFS_2"/>
    <property type="match status" value="1"/>
</dbReference>
<feature type="transmembrane region" description="Helical" evidence="8">
    <location>
        <begin position="330"/>
        <end position="348"/>
    </location>
</feature>
<keyword evidence="3" id="KW-0813">Transport</keyword>
<evidence type="ECO:0000256" key="4">
    <source>
        <dbReference type="ARBA" id="ARBA00022475"/>
    </source>
</evidence>